<evidence type="ECO:0000313" key="2">
    <source>
        <dbReference type="Proteomes" id="UP000004371"/>
    </source>
</evidence>
<protein>
    <submittedName>
        <fullName evidence="1">Uncharacterized protein</fullName>
    </submittedName>
</protein>
<gene>
    <name evidence="1" type="ORF">VIBR0546_06082</name>
</gene>
<proteinExistence type="predicted"/>
<evidence type="ECO:0000313" key="1">
    <source>
        <dbReference type="EMBL" id="EGA64036.1"/>
    </source>
</evidence>
<name>E8LZ50_9VIBR</name>
<keyword evidence="2" id="KW-1185">Reference proteome</keyword>
<organism evidence="1 2">
    <name type="scientific">Vibrio brasiliensis LMG 20546</name>
    <dbReference type="NCBI Taxonomy" id="945543"/>
    <lineage>
        <taxon>Bacteria</taxon>
        <taxon>Pseudomonadati</taxon>
        <taxon>Pseudomonadota</taxon>
        <taxon>Gammaproteobacteria</taxon>
        <taxon>Vibrionales</taxon>
        <taxon>Vibrionaceae</taxon>
        <taxon>Vibrio</taxon>
        <taxon>Vibrio oreintalis group</taxon>
    </lineage>
</organism>
<comment type="caution">
    <text evidence="1">The sequence shown here is derived from an EMBL/GenBank/DDBJ whole genome shotgun (WGS) entry which is preliminary data.</text>
</comment>
<sequence length="36" mass="3763">MEPVPLSYSGGESEKIVSAQNSAGREWIPYTAHGGG</sequence>
<dbReference type="Proteomes" id="UP000004371">
    <property type="component" value="Unassembled WGS sequence"/>
</dbReference>
<dbReference type="AlphaFoldDB" id="E8LZ50"/>
<accession>E8LZ50</accession>
<reference evidence="1 2" key="1">
    <citation type="journal article" date="2012" name="Int. J. Syst. Evol. Microbiol.">
        <title>Vibrio caribbeanicus sp. nov., isolated from the marine sponge Scleritoderma cyanea.</title>
        <authorList>
            <person name="Hoffmann M."/>
            <person name="Monday S.R."/>
            <person name="Allard M.W."/>
            <person name="Strain E.A."/>
            <person name="Whittaker P."/>
            <person name="Naum M."/>
            <person name="McCarthy P.J."/>
            <person name="Lopez J.V."/>
            <person name="Fischer M."/>
            <person name="Brown E.W."/>
        </authorList>
    </citation>
    <scope>NUCLEOTIDE SEQUENCE [LARGE SCALE GENOMIC DNA]</scope>
    <source>
        <strain evidence="1 2">LMG 20546</strain>
    </source>
</reference>
<dbReference type="EMBL" id="AEVS01000101">
    <property type="protein sequence ID" value="EGA64036.1"/>
    <property type="molecule type" value="Genomic_DNA"/>
</dbReference>